<keyword evidence="2" id="KW-1133">Transmembrane helix</keyword>
<evidence type="ECO:0000256" key="2">
    <source>
        <dbReference type="SAM" id="Phobius"/>
    </source>
</evidence>
<dbReference type="Proteomes" id="UP000887116">
    <property type="component" value="Unassembled WGS sequence"/>
</dbReference>
<keyword evidence="2" id="KW-0472">Membrane</keyword>
<accession>A0A8X6J7J9</accession>
<dbReference type="AlphaFoldDB" id="A0A8X6J7J9"/>
<organism evidence="3 4">
    <name type="scientific">Trichonephila clavata</name>
    <name type="common">Joro spider</name>
    <name type="synonym">Nephila clavata</name>
    <dbReference type="NCBI Taxonomy" id="2740835"/>
    <lineage>
        <taxon>Eukaryota</taxon>
        <taxon>Metazoa</taxon>
        <taxon>Ecdysozoa</taxon>
        <taxon>Arthropoda</taxon>
        <taxon>Chelicerata</taxon>
        <taxon>Arachnida</taxon>
        <taxon>Araneae</taxon>
        <taxon>Araneomorphae</taxon>
        <taxon>Entelegynae</taxon>
        <taxon>Araneoidea</taxon>
        <taxon>Nephilidae</taxon>
        <taxon>Trichonephila</taxon>
    </lineage>
</organism>
<feature type="compositionally biased region" description="Basic and acidic residues" evidence="1">
    <location>
        <begin position="502"/>
        <end position="512"/>
    </location>
</feature>
<dbReference type="GO" id="GO:0000139">
    <property type="term" value="C:Golgi membrane"/>
    <property type="evidence" value="ECO:0007669"/>
    <property type="project" value="InterPro"/>
</dbReference>
<evidence type="ECO:0000313" key="3">
    <source>
        <dbReference type="EMBL" id="GFQ95190.1"/>
    </source>
</evidence>
<feature type="compositionally biased region" description="Acidic residues" evidence="1">
    <location>
        <begin position="513"/>
        <end position="527"/>
    </location>
</feature>
<dbReference type="PANTHER" id="PTHR22909">
    <property type="entry name" value="GOLGI INTEGRAL MEMBRANE PROTEIN 4"/>
    <property type="match status" value="1"/>
</dbReference>
<feature type="region of interest" description="Disordered" evidence="1">
    <location>
        <begin position="374"/>
        <end position="396"/>
    </location>
</feature>
<feature type="compositionally biased region" description="Basic and acidic residues" evidence="1">
    <location>
        <begin position="374"/>
        <end position="385"/>
    </location>
</feature>
<dbReference type="EMBL" id="BMAO01034264">
    <property type="protein sequence ID" value="GFQ95190.1"/>
    <property type="molecule type" value="Genomic_DNA"/>
</dbReference>
<dbReference type="OrthoDB" id="6288648at2759"/>
<evidence type="ECO:0000313" key="4">
    <source>
        <dbReference type="Proteomes" id="UP000887116"/>
    </source>
</evidence>
<evidence type="ECO:0008006" key="5">
    <source>
        <dbReference type="Google" id="ProtNLM"/>
    </source>
</evidence>
<sequence>MGDQGSLSSSNPVYIVIMRNSRGKLFVYVAVLGVLCFIVFLLSNTHTSLKELEGVNEKCQQQRDSLSAQLQVVYEHKNRLEKSLQQEKTDHKHTKEANEKQVSELENKNQKEKDARQKLGNELSQLKTSYAELEEEKTQSYNALQAQLKTVQSQKDAEIEKLQTHISELLSEKDKLEVSNNAFAWKLEQHASELKLCHLQYEQSKSELKTCQEQFKHNFNVVDHLTGKTGFVGKEARDINPHAPLLQKPLDLPPGHEQQQDNLGLPKGTPQMLVQVNQPVKDAEIVNKTSSPPIHERTSLLAKPHIMPGNHMDGGVLPKPMEVKPDSFHKDLDAALEVTDFKKNIKPLLPDERLLNNIDDRDNDIRANMINADKKDNPLLKEQENHPQVAPPNLENIEDKDDHAAERGEDGNQYANPDIKQQVEIPAMGKPNVQKKEAFPVPVQENNDIAVQMQQMNDMMNKSPGEVNNAPEQNVLGMPPHVVIPDQKQPELKNGGAFLHRGADAHRVIDDKNYEEDDDDRDNDDEPPNGLAPAMKGVNNILQDNDFDDQENQDNVDNAKEEEGVVVAPK</sequence>
<dbReference type="PANTHER" id="PTHR22909:SF24">
    <property type="entry name" value="GOLGI INTEGRAL MEMBRANE PROTEIN 4-RELATED"/>
    <property type="match status" value="1"/>
</dbReference>
<feature type="compositionally biased region" description="Basic and acidic residues" evidence="1">
    <location>
        <begin position="84"/>
        <end position="119"/>
    </location>
</feature>
<feature type="region of interest" description="Disordered" evidence="1">
    <location>
        <begin position="84"/>
        <end position="121"/>
    </location>
</feature>
<feature type="region of interest" description="Disordered" evidence="1">
    <location>
        <begin position="502"/>
        <end position="570"/>
    </location>
</feature>
<proteinExistence type="predicted"/>
<evidence type="ECO:0000256" key="1">
    <source>
        <dbReference type="SAM" id="MobiDB-lite"/>
    </source>
</evidence>
<name>A0A8X6J7J9_TRICU</name>
<dbReference type="InterPro" id="IPR042336">
    <property type="entry name" value="GOLIM4"/>
</dbReference>
<protein>
    <recommendedName>
        <fullName evidence="5">Golgi integral membrane protein 4</fullName>
    </recommendedName>
</protein>
<keyword evidence="4" id="KW-1185">Reference proteome</keyword>
<comment type="caution">
    <text evidence="3">The sequence shown here is derived from an EMBL/GenBank/DDBJ whole genome shotgun (WGS) entry which is preliminary data.</text>
</comment>
<feature type="transmembrane region" description="Helical" evidence="2">
    <location>
        <begin position="25"/>
        <end position="43"/>
    </location>
</feature>
<reference evidence="3" key="1">
    <citation type="submission" date="2020-07" db="EMBL/GenBank/DDBJ databases">
        <title>Multicomponent nature underlies the extraordinary mechanical properties of spider dragline silk.</title>
        <authorList>
            <person name="Kono N."/>
            <person name="Nakamura H."/>
            <person name="Mori M."/>
            <person name="Yoshida Y."/>
            <person name="Ohtoshi R."/>
            <person name="Malay A.D."/>
            <person name="Moran D.A.P."/>
            <person name="Tomita M."/>
            <person name="Numata K."/>
            <person name="Arakawa K."/>
        </authorList>
    </citation>
    <scope>NUCLEOTIDE SEQUENCE</scope>
</reference>
<gene>
    <name evidence="3" type="primary">AVEN_1392_1</name>
    <name evidence="3" type="ORF">TNCT_625961</name>
</gene>
<keyword evidence="2" id="KW-0812">Transmembrane</keyword>
<feature type="compositionally biased region" description="Acidic residues" evidence="1">
    <location>
        <begin position="545"/>
        <end position="554"/>
    </location>
</feature>